<organism evidence="3 4">
    <name type="scientific">Allomyces macrogynus (strain ATCC 38327)</name>
    <name type="common">Allomyces javanicus var. macrogynus</name>
    <dbReference type="NCBI Taxonomy" id="578462"/>
    <lineage>
        <taxon>Eukaryota</taxon>
        <taxon>Fungi</taxon>
        <taxon>Fungi incertae sedis</taxon>
        <taxon>Blastocladiomycota</taxon>
        <taxon>Blastocladiomycetes</taxon>
        <taxon>Blastocladiales</taxon>
        <taxon>Blastocladiaceae</taxon>
        <taxon>Allomyces</taxon>
    </lineage>
</organism>
<dbReference type="Gene3D" id="3.30.50.10">
    <property type="entry name" value="Erythroid Transcription Factor GATA-1, subunit A"/>
    <property type="match status" value="1"/>
</dbReference>
<dbReference type="Pfam" id="PF00320">
    <property type="entry name" value="GATA"/>
    <property type="match status" value="1"/>
</dbReference>
<dbReference type="AlphaFoldDB" id="A0A0L0S0Y5"/>
<reference evidence="3 4" key="1">
    <citation type="submission" date="2009-11" db="EMBL/GenBank/DDBJ databases">
        <title>Annotation of Allomyces macrogynus ATCC 38327.</title>
        <authorList>
            <consortium name="The Broad Institute Genome Sequencing Platform"/>
            <person name="Russ C."/>
            <person name="Cuomo C."/>
            <person name="Burger G."/>
            <person name="Gray M.W."/>
            <person name="Holland P.W.H."/>
            <person name="King N."/>
            <person name="Lang F.B.F."/>
            <person name="Roger A.J."/>
            <person name="Ruiz-Trillo I."/>
            <person name="Young S.K."/>
            <person name="Zeng Q."/>
            <person name="Gargeya S."/>
            <person name="Fitzgerald M."/>
            <person name="Haas B."/>
            <person name="Abouelleil A."/>
            <person name="Alvarado L."/>
            <person name="Arachchi H.M."/>
            <person name="Berlin A."/>
            <person name="Chapman S.B."/>
            <person name="Gearin G."/>
            <person name="Goldberg J."/>
            <person name="Griggs A."/>
            <person name="Gujja S."/>
            <person name="Hansen M."/>
            <person name="Heiman D."/>
            <person name="Howarth C."/>
            <person name="Larimer J."/>
            <person name="Lui A."/>
            <person name="MacDonald P.J.P."/>
            <person name="McCowen C."/>
            <person name="Montmayeur A."/>
            <person name="Murphy C."/>
            <person name="Neiman D."/>
            <person name="Pearson M."/>
            <person name="Priest M."/>
            <person name="Roberts A."/>
            <person name="Saif S."/>
            <person name="Shea T."/>
            <person name="Sisk P."/>
            <person name="Stolte C."/>
            <person name="Sykes S."/>
            <person name="Wortman J."/>
            <person name="Nusbaum C."/>
            <person name="Birren B."/>
        </authorList>
    </citation>
    <scope>NUCLEOTIDE SEQUENCE [LARGE SCALE GENOMIC DNA]</scope>
    <source>
        <strain evidence="3 4">ATCC 38327</strain>
    </source>
</reference>
<sequence>MESSSGLTSPTSPVPGRLRGTPFKRTHRKSITAARMPRAAADMPGVVFQLPFWVDAAHGPAPATITARPRTESMPASRGRGAGSPTRRGTSGRTRCQSTSAQVAAGRIGNTQQGPQRPILSSAALRPSDRAISPFENNTDNDALHLHLLARRAAGGRRSSTVHLLPAHLQLPGGAASSAEFDVESMDDTVPAPLLLSLPCPDLEDEAENMPSTPPRQPAVSVPISPLLTPSRGNSARAPSSAAWALDSVWDDNSTEDELDPVPAIDVRAHWTAGILHQWALSAAASAAVASVTAPAPAAHPGTALPSPEPSPVMKQSTSTRRRGPGAVATAAAALSALAAGIDPSLLGPQKTCASCQATKSAGHTWRTGWNETIVLCNQCGLRYTRNGHVHCKNCNYIPTKSQLNQQVAVPRCTRCRDPVC</sequence>
<dbReference type="InterPro" id="IPR013088">
    <property type="entry name" value="Znf_NHR/GATA"/>
</dbReference>
<dbReference type="GO" id="GO:0006355">
    <property type="term" value="P:regulation of DNA-templated transcription"/>
    <property type="evidence" value="ECO:0007669"/>
    <property type="project" value="InterPro"/>
</dbReference>
<evidence type="ECO:0000313" key="4">
    <source>
        <dbReference type="Proteomes" id="UP000054350"/>
    </source>
</evidence>
<gene>
    <name evidence="3" type="ORF">AMAG_01908</name>
</gene>
<evidence type="ECO:0000313" key="3">
    <source>
        <dbReference type="EMBL" id="KNE56065.1"/>
    </source>
</evidence>
<proteinExistence type="predicted"/>
<dbReference type="VEuPathDB" id="FungiDB:AMAG_01908"/>
<dbReference type="STRING" id="578462.A0A0L0S0Y5"/>
<reference evidence="4" key="2">
    <citation type="submission" date="2009-11" db="EMBL/GenBank/DDBJ databases">
        <title>The Genome Sequence of Allomyces macrogynus strain ATCC 38327.</title>
        <authorList>
            <consortium name="The Broad Institute Genome Sequencing Platform"/>
            <person name="Russ C."/>
            <person name="Cuomo C."/>
            <person name="Shea T."/>
            <person name="Young S.K."/>
            <person name="Zeng Q."/>
            <person name="Koehrsen M."/>
            <person name="Haas B."/>
            <person name="Borodovsky M."/>
            <person name="Guigo R."/>
            <person name="Alvarado L."/>
            <person name="Berlin A."/>
            <person name="Borenstein D."/>
            <person name="Chen Z."/>
            <person name="Engels R."/>
            <person name="Freedman E."/>
            <person name="Gellesch M."/>
            <person name="Goldberg J."/>
            <person name="Griggs A."/>
            <person name="Gujja S."/>
            <person name="Heiman D."/>
            <person name="Hepburn T."/>
            <person name="Howarth C."/>
            <person name="Jen D."/>
            <person name="Larson L."/>
            <person name="Lewis B."/>
            <person name="Mehta T."/>
            <person name="Park D."/>
            <person name="Pearson M."/>
            <person name="Roberts A."/>
            <person name="Saif S."/>
            <person name="Shenoy N."/>
            <person name="Sisk P."/>
            <person name="Stolte C."/>
            <person name="Sykes S."/>
            <person name="Walk T."/>
            <person name="White J."/>
            <person name="Yandava C."/>
            <person name="Burger G."/>
            <person name="Gray M.W."/>
            <person name="Holland P.W.H."/>
            <person name="King N."/>
            <person name="Lang F.B.F."/>
            <person name="Roger A.J."/>
            <person name="Ruiz-Trillo I."/>
            <person name="Lander E."/>
            <person name="Nusbaum C."/>
        </authorList>
    </citation>
    <scope>NUCLEOTIDE SEQUENCE [LARGE SCALE GENOMIC DNA]</scope>
    <source>
        <strain evidence="4">ATCC 38327</strain>
    </source>
</reference>
<dbReference type="CDD" id="cd00202">
    <property type="entry name" value="ZnF_GATA"/>
    <property type="match status" value="1"/>
</dbReference>
<feature type="region of interest" description="Disordered" evidence="1">
    <location>
        <begin position="63"/>
        <end position="96"/>
    </location>
</feature>
<evidence type="ECO:0000259" key="2">
    <source>
        <dbReference type="Pfam" id="PF00320"/>
    </source>
</evidence>
<accession>A0A0L0S0Y5</accession>
<feature type="region of interest" description="Disordered" evidence="1">
    <location>
        <begin position="296"/>
        <end position="326"/>
    </location>
</feature>
<dbReference type="GO" id="GO:0008270">
    <property type="term" value="F:zinc ion binding"/>
    <property type="evidence" value="ECO:0007669"/>
    <property type="project" value="InterPro"/>
</dbReference>
<feature type="region of interest" description="Disordered" evidence="1">
    <location>
        <begin position="1"/>
        <end position="38"/>
    </location>
</feature>
<name>A0A0L0S0Y5_ALLM3</name>
<feature type="domain" description="GATA-type" evidence="2">
    <location>
        <begin position="353"/>
        <end position="389"/>
    </location>
</feature>
<dbReference type="GO" id="GO:0043565">
    <property type="term" value="F:sequence-specific DNA binding"/>
    <property type="evidence" value="ECO:0007669"/>
    <property type="project" value="InterPro"/>
</dbReference>
<feature type="compositionally biased region" description="Low complexity" evidence="1">
    <location>
        <begin position="296"/>
        <end position="306"/>
    </location>
</feature>
<keyword evidence="4" id="KW-1185">Reference proteome</keyword>
<dbReference type="OrthoDB" id="2162994at2759"/>
<dbReference type="EMBL" id="GG745330">
    <property type="protein sequence ID" value="KNE56065.1"/>
    <property type="molecule type" value="Genomic_DNA"/>
</dbReference>
<feature type="region of interest" description="Disordered" evidence="1">
    <location>
        <begin position="194"/>
        <end position="239"/>
    </location>
</feature>
<dbReference type="InterPro" id="IPR000679">
    <property type="entry name" value="Znf_GATA"/>
</dbReference>
<protein>
    <recommendedName>
        <fullName evidence="2">GATA-type domain-containing protein</fullName>
    </recommendedName>
</protein>
<feature type="compositionally biased region" description="Polar residues" evidence="1">
    <location>
        <begin position="1"/>
        <end position="11"/>
    </location>
</feature>
<feature type="compositionally biased region" description="Low complexity" evidence="1">
    <location>
        <begin position="77"/>
        <end position="96"/>
    </location>
</feature>
<dbReference type="Proteomes" id="UP000054350">
    <property type="component" value="Unassembled WGS sequence"/>
</dbReference>
<evidence type="ECO:0000256" key="1">
    <source>
        <dbReference type="SAM" id="MobiDB-lite"/>
    </source>
</evidence>